<comment type="similarity">
    <text evidence="1">Belongs to the ParB family.</text>
</comment>
<dbReference type="GO" id="GO:0007059">
    <property type="term" value="P:chromosome segregation"/>
    <property type="evidence" value="ECO:0007669"/>
    <property type="project" value="UniProtKB-KW"/>
</dbReference>
<dbReference type="AlphaFoldDB" id="A0A4R6WAD4"/>
<dbReference type="InterPro" id="IPR004437">
    <property type="entry name" value="ParB/RepB/Spo0J"/>
</dbReference>
<comment type="caution">
    <text evidence="5">The sequence shown here is derived from an EMBL/GenBank/DDBJ whole genome shotgun (WGS) entry which is preliminary data.</text>
</comment>
<feature type="domain" description="ParB-like N-terminal" evidence="4">
    <location>
        <begin position="13"/>
        <end position="103"/>
    </location>
</feature>
<evidence type="ECO:0000256" key="3">
    <source>
        <dbReference type="ARBA" id="ARBA00023125"/>
    </source>
</evidence>
<dbReference type="Gene3D" id="3.90.1530.30">
    <property type="match status" value="1"/>
</dbReference>
<dbReference type="InterPro" id="IPR050336">
    <property type="entry name" value="Chromosome_partition/occlusion"/>
</dbReference>
<sequence>MNTTIKQTQKEYMNIVLSDIAIGNLNYRKSMDKEALADFAKEIALHGVISPILVRPGKDGKYELVTGERRYRAAVLANLKTIPAVIRPLTDDEVKEIQLVENIQRENPHPMDEALVIKYLLDKGQTIEEAANRIGKSKAYVYNRLRLAQLILSMQEMFRANKISFKEAITLGGLEQSSQMEFFDAYCKDWKNKGFIIYSFDYKISQYQYKLCNAPFNTKDEYLISDVDACTSCPFNSATLGSLFPEEATDSVCSKKECFRKKCQTHLSNRIQKLMKSKHPNPVAILTSYNYSIEMDEVINNFADLAVLKKYGSEKINRVEKPVHPKQRDFIDNEILDEEAYTTALVEYHAEMDEFESDLQAGKILLAYFIDDWSIKHQYFNFSNCDKIGVTAKQVQDAIKQGEATPELLEREKQRLTIKENRAKEIDKEKVKLNIYTLFSEVFGESKNCKSVIADQTAVRLIVYNSLDYAVRNFVNSVLFPNPDQQDDLNKSLSKLNDDEFCFLTRMALVSNSQSKLPNNSFSDSLYQIAKEAKLDLGRIEKSQKEIADNRAERFNDRMAQIDKLLSEMVEG</sequence>
<dbReference type="OrthoDB" id="9796891at2"/>
<dbReference type="FunFam" id="3.90.1530.30:FF:000001">
    <property type="entry name" value="Chromosome partitioning protein ParB"/>
    <property type="match status" value="1"/>
</dbReference>
<organism evidence="5 6">
    <name type="scientific">Sphingobacterium yanglingense</name>
    <dbReference type="NCBI Taxonomy" id="1437280"/>
    <lineage>
        <taxon>Bacteria</taxon>
        <taxon>Pseudomonadati</taxon>
        <taxon>Bacteroidota</taxon>
        <taxon>Sphingobacteriia</taxon>
        <taxon>Sphingobacteriales</taxon>
        <taxon>Sphingobacteriaceae</taxon>
        <taxon>Sphingobacterium</taxon>
    </lineage>
</organism>
<evidence type="ECO:0000313" key="5">
    <source>
        <dbReference type="EMBL" id="TDQ73835.1"/>
    </source>
</evidence>
<dbReference type="PANTHER" id="PTHR33375:SF1">
    <property type="entry name" value="CHROMOSOME-PARTITIONING PROTEIN PARB-RELATED"/>
    <property type="match status" value="1"/>
</dbReference>
<dbReference type="SUPFAM" id="SSF109709">
    <property type="entry name" value="KorB DNA-binding domain-like"/>
    <property type="match status" value="1"/>
</dbReference>
<evidence type="ECO:0000313" key="6">
    <source>
        <dbReference type="Proteomes" id="UP000295292"/>
    </source>
</evidence>
<evidence type="ECO:0000256" key="2">
    <source>
        <dbReference type="ARBA" id="ARBA00022829"/>
    </source>
</evidence>
<dbReference type="EMBL" id="SNYV01000018">
    <property type="protein sequence ID" value="TDQ73835.1"/>
    <property type="molecule type" value="Genomic_DNA"/>
</dbReference>
<evidence type="ECO:0000259" key="4">
    <source>
        <dbReference type="SMART" id="SM00470"/>
    </source>
</evidence>
<dbReference type="InterPro" id="IPR003115">
    <property type="entry name" value="ParB_N"/>
</dbReference>
<dbReference type="GO" id="GO:0005694">
    <property type="term" value="C:chromosome"/>
    <property type="evidence" value="ECO:0007669"/>
    <property type="project" value="TreeGrafter"/>
</dbReference>
<dbReference type="SMART" id="SM00470">
    <property type="entry name" value="ParB"/>
    <property type="match status" value="1"/>
</dbReference>
<dbReference type="RefSeq" id="WP_133586412.1">
    <property type="nucleotide sequence ID" value="NZ_SNYV01000018.1"/>
</dbReference>
<dbReference type="InterPro" id="IPR036086">
    <property type="entry name" value="ParB/Sulfiredoxin_sf"/>
</dbReference>
<reference evidence="5 6" key="1">
    <citation type="submission" date="2019-03" db="EMBL/GenBank/DDBJ databases">
        <title>Genomic Encyclopedia of Archaeal and Bacterial Type Strains, Phase II (KMG-II): from individual species to whole genera.</title>
        <authorList>
            <person name="Goeker M."/>
        </authorList>
    </citation>
    <scope>NUCLEOTIDE SEQUENCE [LARGE SCALE GENOMIC DNA]</scope>
    <source>
        <strain evidence="5 6">DSM 28353</strain>
    </source>
</reference>
<keyword evidence="3" id="KW-0238">DNA-binding</keyword>
<keyword evidence="2" id="KW-0159">Chromosome partition</keyword>
<dbReference type="PANTHER" id="PTHR33375">
    <property type="entry name" value="CHROMOSOME-PARTITIONING PROTEIN PARB-RELATED"/>
    <property type="match status" value="1"/>
</dbReference>
<accession>A0A4R6WAD4</accession>
<gene>
    <name evidence="5" type="ORF">CLV99_4272</name>
</gene>
<evidence type="ECO:0000256" key="1">
    <source>
        <dbReference type="ARBA" id="ARBA00006295"/>
    </source>
</evidence>
<dbReference type="Pfam" id="PF17762">
    <property type="entry name" value="HTH_ParB"/>
    <property type="match status" value="1"/>
</dbReference>
<protein>
    <submittedName>
        <fullName evidence="5">ParB/RepB/Spo0J family partition protein</fullName>
    </submittedName>
</protein>
<dbReference type="GO" id="GO:0003677">
    <property type="term" value="F:DNA binding"/>
    <property type="evidence" value="ECO:0007669"/>
    <property type="project" value="UniProtKB-KW"/>
</dbReference>
<dbReference type="Pfam" id="PF02195">
    <property type="entry name" value="ParB_N"/>
    <property type="match status" value="1"/>
</dbReference>
<dbReference type="InterPro" id="IPR041468">
    <property type="entry name" value="HTH_ParB/Spo0J"/>
</dbReference>
<dbReference type="CDD" id="cd16393">
    <property type="entry name" value="SPO0J_N"/>
    <property type="match status" value="1"/>
</dbReference>
<name>A0A4R6WAD4_9SPHI</name>
<keyword evidence="6" id="KW-1185">Reference proteome</keyword>
<dbReference type="Proteomes" id="UP000295292">
    <property type="component" value="Unassembled WGS sequence"/>
</dbReference>
<dbReference type="NCBIfam" id="TIGR00180">
    <property type="entry name" value="parB_part"/>
    <property type="match status" value="1"/>
</dbReference>
<dbReference type="SUPFAM" id="SSF110849">
    <property type="entry name" value="ParB/Sulfiredoxin"/>
    <property type="match status" value="1"/>
</dbReference>
<dbReference type="Gene3D" id="1.10.10.2830">
    <property type="match status" value="1"/>
</dbReference>
<proteinExistence type="inferred from homology"/>